<keyword evidence="8 10" id="KW-1133">Transmembrane helix</keyword>
<dbReference type="Proteomes" id="UP000439994">
    <property type="component" value="Unassembled WGS sequence"/>
</dbReference>
<organism evidence="11 12">
    <name type="scientific">Psychrosphaera haliotis</name>
    <dbReference type="NCBI Taxonomy" id="555083"/>
    <lineage>
        <taxon>Bacteria</taxon>
        <taxon>Pseudomonadati</taxon>
        <taxon>Pseudomonadota</taxon>
        <taxon>Gammaproteobacteria</taxon>
        <taxon>Alteromonadales</taxon>
        <taxon>Pseudoalteromonadaceae</taxon>
        <taxon>Psychrosphaera</taxon>
    </lineage>
</organism>
<dbReference type="NCBIfam" id="TIGR01528">
    <property type="entry name" value="NMN_trans_PnuC"/>
    <property type="match status" value="1"/>
</dbReference>
<evidence type="ECO:0000256" key="2">
    <source>
        <dbReference type="ARBA" id="ARBA00004651"/>
    </source>
</evidence>
<evidence type="ECO:0000256" key="6">
    <source>
        <dbReference type="ARBA" id="ARBA00022475"/>
    </source>
</evidence>
<reference evidence="11 12" key="1">
    <citation type="submission" date="2019-11" db="EMBL/GenBank/DDBJ databases">
        <title>P. haliotis isolates from Z. marina roots.</title>
        <authorList>
            <person name="Cohen M."/>
            <person name="Jospin G."/>
            <person name="Eisen J.A."/>
            <person name="Coil D.A."/>
        </authorList>
    </citation>
    <scope>NUCLEOTIDE SEQUENCE [LARGE SCALE GENOMIC DNA]</scope>
    <source>
        <strain evidence="11 12">UCD-MCMsp1aY</strain>
    </source>
</reference>
<accession>A0A6N8FD01</accession>
<evidence type="ECO:0000256" key="4">
    <source>
        <dbReference type="ARBA" id="ARBA00017522"/>
    </source>
</evidence>
<comment type="similarity">
    <text evidence="3">Belongs to the nicotinamide ribonucleoside (NR) uptake permease (TC 4.B.1) family.</text>
</comment>
<dbReference type="RefSeq" id="WP_155696731.1">
    <property type="nucleotide sequence ID" value="NZ_BAAAFQ010000011.1"/>
</dbReference>
<dbReference type="GO" id="GO:0034257">
    <property type="term" value="F:nicotinamide riboside transmembrane transporter activity"/>
    <property type="evidence" value="ECO:0007669"/>
    <property type="project" value="InterPro"/>
</dbReference>
<evidence type="ECO:0000256" key="8">
    <source>
        <dbReference type="ARBA" id="ARBA00022989"/>
    </source>
</evidence>
<feature type="transmembrane region" description="Helical" evidence="10">
    <location>
        <begin position="98"/>
        <end position="116"/>
    </location>
</feature>
<evidence type="ECO:0000256" key="3">
    <source>
        <dbReference type="ARBA" id="ARBA00006669"/>
    </source>
</evidence>
<dbReference type="PANTHER" id="PTHR36122">
    <property type="entry name" value="NICOTINAMIDE RIBOSIDE TRANSPORTER PNUC"/>
    <property type="match status" value="1"/>
</dbReference>
<comment type="subcellular location">
    <subcellularLocation>
        <location evidence="2">Cell membrane</location>
        <topology evidence="2">Multi-pass membrane protein</topology>
    </subcellularLocation>
</comment>
<comment type="function">
    <text evidence="1">Required for nicotinamide riboside transport across the inner membrane.</text>
</comment>
<keyword evidence="12" id="KW-1185">Reference proteome</keyword>
<evidence type="ECO:0000256" key="5">
    <source>
        <dbReference type="ARBA" id="ARBA00022448"/>
    </source>
</evidence>
<gene>
    <name evidence="11" type="ORF">GNP35_13735</name>
</gene>
<feature type="transmembrane region" description="Helical" evidence="10">
    <location>
        <begin position="163"/>
        <end position="184"/>
    </location>
</feature>
<evidence type="ECO:0000313" key="12">
    <source>
        <dbReference type="Proteomes" id="UP000439994"/>
    </source>
</evidence>
<evidence type="ECO:0000256" key="7">
    <source>
        <dbReference type="ARBA" id="ARBA00022692"/>
    </source>
</evidence>
<keyword evidence="9 10" id="KW-0472">Membrane</keyword>
<comment type="caution">
    <text evidence="11">The sequence shown here is derived from an EMBL/GenBank/DDBJ whole genome shotgun (WGS) entry which is preliminary data.</text>
</comment>
<evidence type="ECO:0000256" key="10">
    <source>
        <dbReference type="SAM" id="Phobius"/>
    </source>
</evidence>
<evidence type="ECO:0000313" key="11">
    <source>
        <dbReference type="EMBL" id="MUH73449.1"/>
    </source>
</evidence>
<dbReference type="Pfam" id="PF04973">
    <property type="entry name" value="NMN_transporter"/>
    <property type="match status" value="1"/>
</dbReference>
<evidence type="ECO:0000256" key="9">
    <source>
        <dbReference type="ARBA" id="ARBA00023136"/>
    </source>
</evidence>
<keyword evidence="7 10" id="KW-0812">Transmembrane</keyword>
<feature type="transmembrane region" description="Helical" evidence="10">
    <location>
        <begin position="12"/>
        <end position="31"/>
    </location>
</feature>
<keyword evidence="5" id="KW-0813">Transport</keyword>
<dbReference type="PANTHER" id="PTHR36122:SF2">
    <property type="entry name" value="NICOTINAMIDE RIBOSIDE TRANSPORTER PNUC"/>
    <property type="match status" value="1"/>
</dbReference>
<dbReference type="EMBL" id="WOCD01000005">
    <property type="protein sequence ID" value="MUH73449.1"/>
    <property type="molecule type" value="Genomic_DNA"/>
</dbReference>
<name>A0A6N8FD01_9GAMM</name>
<sequence>MMEQLLTGFNAMSVWEYIGVATGLMYLLLAIKQSSWCWPAAFVSTLIYMNLFWQGALLLESALNFYYLLMAIYGWWQWNGGLEESNTKPVVSWSLNKHTKIVVVLTIISLVVGFLADEYTTQKMAYLDSFTTCFAVYTTYMVTQKVLENWLYWLFIDVASIYLYYQTGYLPTAALFVLYTFLALKGYVEWRDELQDKPIGDKKQATTLG</sequence>
<proteinExistence type="inferred from homology"/>
<dbReference type="GO" id="GO:0005886">
    <property type="term" value="C:plasma membrane"/>
    <property type="evidence" value="ECO:0007669"/>
    <property type="project" value="UniProtKB-SubCell"/>
</dbReference>
<dbReference type="InterPro" id="IPR006419">
    <property type="entry name" value="NMN_transpt_PnuC"/>
</dbReference>
<feature type="transmembrane region" description="Helical" evidence="10">
    <location>
        <begin position="51"/>
        <end position="78"/>
    </location>
</feature>
<keyword evidence="6" id="KW-1003">Cell membrane</keyword>
<dbReference type="OrthoDB" id="9791248at2"/>
<evidence type="ECO:0000256" key="1">
    <source>
        <dbReference type="ARBA" id="ARBA00002672"/>
    </source>
</evidence>
<protein>
    <recommendedName>
        <fullName evidence="4">Nicotinamide riboside transporter PnuC</fullName>
    </recommendedName>
</protein>
<dbReference type="AlphaFoldDB" id="A0A6N8FD01"/>